<dbReference type="PIRSF" id="PIRSF006630">
    <property type="entry name" value="NADS_GAT"/>
    <property type="match status" value="1"/>
</dbReference>
<evidence type="ECO:0000256" key="9">
    <source>
        <dbReference type="RuleBase" id="RU003811"/>
    </source>
</evidence>
<sequence>MKIAIGQLNPRIADFEYNFSQIIEFVKKAEKENCDLILFPELSLCGYMPEDIIFQHDFLLQTENYIEKVKQLSNKVSILTGFVEKNTGKGKPFFNAVGFFEKGMLKGIYRKRLLPTYDVFNEKRYFEEGKDNFVFEIKGKRIGVTICEDGWNTEFSPAYGLYQLDPIEETVKQGCDIILNIAASPFYYRKVFLREKMFSNIAKKYNKPLIFVNQAGGMDGIIFDGDSCFFDRDGKIIKKAKRFDKDFVVWDTEKEKGVTSPIENDENQLIFDALVTGVRDFISKIGAERVHFGLSGGIDSALVAVITKYALGKENVTGIMLPSPYSSKSSIDDSVKLAENLGINLKKIEITPYFETLKNFLPEKIGNLKDITEQNLQARLRGLILMAYSNNNNSILLNTGNKSELAVGYATIYGDMCGALAVLGDLYKTRVYSLAKWINEKLGNIIPESIITKPPSAELKPGQKDEDSLPPYNTLDLILENYIENCLSAQEIVKKTGIDENTVKYVLNLVHKSEFKRKQAAPILKVTSRAFGTGFRFPVSSKIKIQGVL</sequence>
<dbReference type="UniPathway" id="UPA00253">
    <property type="reaction ID" value="UER00334"/>
</dbReference>
<dbReference type="Pfam" id="PF02540">
    <property type="entry name" value="NAD_synthase"/>
    <property type="match status" value="1"/>
</dbReference>
<dbReference type="InterPro" id="IPR014445">
    <property type="entry name" value="Gln-dep_NAD_synthase"/>
</dbReference>
<feature type="binding site" evidence="7">
    <location>
        <position position="399"/>
    </location>
    <ligand>
        <name>ATP</name>
        <dbReference type="ChEBI" id="CHEBI:30616"/>
    </ligand>
</feature>
<evidence type="ECO:0000256" key="8">
    <source>
        <dbReference type="PIRNR" id="PIRNR006630"/>
    </source>
</evidence>
<evidence type="ECO:0000256" key="5">
    <source>
        <dbReference type="ARBA" id="ARBA00022840"/>
    </source>
</evidence>
<protein>
    <recommendedName>
        <fullName evidence="7 8">Glutamine-dependent NAD(+) synthetase</fullName>
        <ecNumber evidence="7 8">6.3.5.1</ecNumber>
    </recommendedName>
    <alternativeName>
        <fullName evidence="7 8">NAD(+) synthase [glutamine-hydrolyzing]</fullName>
    </alternativeName>
</protein>
<evidence type="ECO:0000256" key="3">
    <source>
        <dbReference type="ARBA" id="ARBA00022598"/>
    </source>
</evidence>
<dbReference type="Pfam" id="PF00795">
    <property type="entry name" value="CN_hydrolase"/>
    <property type="match status" value="1"/>
</dbReference>
<comment type="function">
    <text evidence="7">Catalyzes the ATP-dependent amidation of deamido-NAD to form NAD. Uses L-glutamine as a nitrogen source.</text>
</comment>
<keyword evidence="4 7" id="KW-0547">Nucleotide-binding</keyword>
<dbReference type="KEGG" id="thyd:TTHT_0130"/>
<proteinExistence type="inferred from homology"/>
<dbReference type="AlphaFoldDB" id="A0A7R6PDJ7"/>
<dbReference type="CDD" id="cd07570">
    <property type="entry name" value="GAT_Gln-NAD-synth"/>
    <property type="match status" value="1"/>
</dbReference>
<feature type="binding site" evidence="7">
    <location>
        <position position="117"/>
    </location>
    <ligand>
        <name>L-glutamine</name>
        <dbReference type="ChEBI" id="CHEBI:58359"/>
    </ligand>
</feature>
<evidence type="ECO:0000256" key="4">
    <source>
        <dbReference type="ARBA" id="ARBA00022741"/>
    </source>
</evidence>
<evidence type="ECO:0000256" key="1">
    <source>
        <dbReference type="ARBA" id="ARBA00005188"/>
    </source>
</evidence>
<dbReference type="GO" id="GO:0004359">
    <property type="term" value="F:glutaminase activity"/>
    <property type="evidence" value="ECO:0007669"/>
    <property type="project" value="InterPro"/>
</dbReference>
<dbReference type="SUPFAM" id="SSF56317">
    <property type="entry name" value="Carbon-nitrogen hydrolase"/>
    <property type="match status" value="1"/>
</dbReference>
<evidence type="ECO:0000256" key="2">
    <source>
        <dbReference type="ARBA" id="ARBA00007145"/>
    </source>
</evidence>
<dbReference type="InterPro" id="IPR022310">
    <property type="entry name" value="NAD/GMP_synthase"/>
</dbReference>
<feature type="binding site" evidence="7">
    <location>
        <position position="516"/>
    </location>
    <ligand>
        <name>deamido-NAD(+)</name>
        <dbReference type="ChEBI" id="CHEBI:58437"/>
        <note>ligand shared between two neighboring subunits</note>
    </ligand>
</feature>
<dbReference type="Proteomes" id="UP000595564">
    <property type="component" value="Chromosome"/>
</dbReference>
<comment type="similarity">
    <text evidence="9">Belongs to the NAD synthetase family.</text>
</comment>
<feature type="binding site" evidence="7">
    <location>
        <position position="404"/>
    </location>
    <ligand>
        <name>deamido-NAD(+)</name>
        <dbReference type="ChEBI" id="CHEBI:58437"/>
        <note>ligand shared between two neighboring subunits</note>
    </ligand>
</feature>
<dbReference type="GO" id="GO:0005524">
    <property type="term" value="F:ATP binding"/>
    <property type="evidence" value="ECO:0007669"/>
    <property type="project" value="UniProtKB-UniRule"/>
</dbReference>
<dbReference type="CDD" id="cd00553">
    <property type="entry name" value="NAD_synthase"/>
    <property type="match status" value="1"/>
</dbReference>
<dbReference type="GO" id="GO:0003952">
    <property type="term" value="F:NAD+ synthase (glutamine-hydrolyzing) activity"/>
    <property type="evidence" value="ECO:0007669"/>
    <property type="project" value="UniProtKB-UniRule"/>
</dbReference>
<dbReference type="GO" id="GO:0008795">
    <property type="term" value="F:NAD+ synthase activity"/>
    <property type="evidence" value="ECO:0007669"/>
    <property type="project" value="UniProtKB-UniRule"/>
</dbReference>
<evidence type="ECO:0000313" key="11">
    <source>
        <dbReference type="EMBL" id="BBB31773.1"/>
    </source>
</evidence>
<dbReference type="Gene3D" id="3.60.110.10">
    <property type="entry name" value="Carbon-nitrogen hydrolase"/>
    <property type="match status" value="1"/>
</dbReference>
<dbReference type="NCBIfam" id="TIGR00552">
    <property type="entry name" value="nadE"/>
    <property type="match status" value="1"/>
</dbReference>
<reference evidence="11 12" key="1">
    <citation type="journal article" date="2012" name="Extremophiles">
        <title>Thermotomaculum hydrothermale gen. nov., sp. nov., a novel heterotrophic thermophile within the phylum Acidobacteria from a deep-sea hydrothermal vent chimney in the Southern Okinawa Trough.</title>
        <authorList>
            <person name="Izumi H."/>
            <person name="Nunoura T."/>
            <person name="Miyazaki M."/>
            <person name="Mino S."/>
            <person name="Toki T."/>
            <person name="Takai K."/>
            <person name="Sako Y."/>
            <person name="Sawabe T."/>
            <person name="Nakagawa S."/>
        </authorList>
    </citation>
    <scope>NUCLEOTIDE SEQUENCE [LARGE SCALE GENOMIC DNA]</scope>
    <source>
        <strain evidence="11 12">AC55</strain>
    </source>
</reference>
<dbReference type="GO" id="GO:0005737">
    <property type="term" value="C:cytoplasm"/>
    <property type="evidence" value="ECO:0007669"/>
    <property type="project" value="InterPro"/>
</dbReference>
<dbReference type="HAMAP" id="MF_02090">
    <property type="entry name" value="NadE_glutamine_dep"/>
    <property type="match status" value="1"/>
</dbReference>
<feature type="binding site" evidence="7">
    <location>
        <position position="190"/>
    </location>
    <ligand>
        <name>L-glutamine</name>
        <dbReference type="ChEBI" id="CHEBI:58359"/>
    </ligand>
</feature>
<dbReference type="EC" id="6.3.5.1" evidence="7 8"/>
<dbReference type="PANTHER" id="PTHR23090:SF9">
    <property type="entry name" value="GLUTAMINE-DEPENDENT NAD(+) SYNTHETASE"/>
    <property type="match status" value="1"/>
</dbReference>
<keyword evidence="3 7" id="KW-0436">Ligase</keyword>
<feature type="domain" description="CN hydrolase" evidence="10">
    <location>
        <begin position="1"/>
        <end position="254"/>
    </location>
</feature>
<dbReference type="InterPro" id="IPR036526">
    <property type="entry name" value="C-N_Hydrolase_sf"/>
</dbReference>
<feature type="binding site" evidence="7">
    <location>
        <position position="184"/>
    </location>
    <ligand>
        <name>L-glutamine</name>
        <dbReference type="ChEBI" id="CHEBI:58359"/>
    </ligand>
</feature>
<organism evidence="11 12">
    <name type="scientific">Thermotomaculum hydrothermale</name>
    <dbReference type="NCBI Taxonomy" id="981385"/>
    <lineage>
        <taxon>Bacteria</taxon>
        <taxon>Pseudomonadati</taxon>
        <taxon>Acidobacteriota</taxon>
        <taxon>Holophagae</taxon>
        <taxon>Thermotomaculales</taxon>
        <taxon>Thermotomaculaceae</taxon>
        <taxon>Thermotomaculum</taxon>
    </lineage>
</organism>
<evidence type="ECO:0000256" key="7">
    <source>
        <dbReference type="HAMAP-Rule" id="MF_02090"/>
    </source>
</evidence>
<dbReference type="EMBL" id="AP017470">
    <property type="protein sequence ID" value="BBB31773.1"/>
    <property type="molecule type" value="Genomic_DNA"/>
</dbReference>
<feature type="binding site" evidence="7">
    <location>
        <position position="375"/>
    </location>
    <ligand>
        <name>deamido-NAD(+)</name>
        <dbReference type="ChEBI" id="CHEBI:58437"/>
        <note>ligand shared between two neighboring subunits</note>
    </ligand>
</feature>
<keyword evidence="6 7" id="KW-0520">NAD</keyword>
<evidence type="ECO:0000259" key="10">
    <source>
        <dbReference type="PROSITE" id="PS50263"/>
    </source>
</evidence>
<feature type="binding site" evidence="7">
    <location>
        <begin position="293"/>
        <end position="300"/>
    </location>
    <ligand>
        <name>ATP</name>
        <dbReference type="ChEBI" id="CHEBI:30616"/>
    </ligand>
</feature>
<comment type="catalytic activity">
    <reaction evidence="7 8">
        <text>deamido-NAD(+) + L-glutamine + ATP + H2O = L-glutamate + AMP + diphosphate + NAD(+) + H(+)</text>
        <dbReference type="Rhea" id="RHEA:24384"/>
        <dbReference type="ChEBI" id="CHEBI:15377"/>
        <dbReference type="ChEBI" id="CHEBI:15378"/>
        <dbReference type="ChEBI" id="CHEBI:29985"/>
        <dbReference type="ChEBI" id="CHEBI:30616"/>
        <dbReference type="ChEBI" id="CHEBI:33019"/>
        <dbReference type="ChEBI" id="CHEBI:57540"/>
        <dbReference type="ChEBI" id="CHEBI:58359"/>
        <dbReference type="ChEBI" id="CHEBI:58437"/>
        <dbReference type="ChEBI" id="CHEBI:456215"/>
        <dbReference type="EC" id="6.3.5.1"/>
    </reaction>
</comment>
<comment type="pathway">
    <text evidence="1 7 8">Cofactor biosynthesis; NAD(+) biosynthesis; NAD(+) from deamido-NAD(+) (L-Gln route): step 1/1.</text>
</comment>
<dbReference type="SUPFAM" id="SSF52402">
    <property type="entry name" value="Adenine nucleotide alpha hydrolases-like"/>
    <property type="match status" value="1"/>
</dbReference>
<feature type="active site" description="Nucleophile; for glutaminase activity" evidence="7">
    <location>
        <position position="147"/>
    </location>
</feature>
<dbReference type="NCBIfam" id="NF010588">
    <property type="entry name" value="PRK13981.1"/>
    <property type="match status" value="1"/>
</dbReference>
<keyword evidence="5 7" id="KW-0067">ATP-binding</keyword>
<dbReference type="PANTHER" id="PTHR23090">
    <property type="entry name" value="NH 3 /GLUTAMINE-DEPENDENT NAD + SYNTHETASE"/>
    <property type="match status" value="1"/>
</dbReference>
<gene>
    <name evidence="7 11" type="primary">nadE</name>
    <name evidence="11" type="ORF">TTHT_0130</name>
</gene>
<comment type="similarity">
    <text evidence="2 7 8">In the C-terminal section; belongs to the NAD synthetase family.</text>
</comment>
<evidence type="ECO:0000256" key="6">
    <source>
        <dbReference type="ARBA" id="ARBA00023027"/>
    </source>
</evidence>
<dbReference type="InterPro" id="IPR003010">
    <property type="entry name" value="C-N_Hydrolase"/>
</dbReference>
<accession>A0A7R6PDJ7</accession>
<comment type="caution">
    <text evidence="7">Lacks conserved residue(s) required for the propagation of feature annotation.</text>
</comment>
<dbReference type="InterPro" id="IPR014729">
    <property type="entry name" value="Rossmann-like_a/b/a_fold"/>
</dbReference>
<dbReference type="InterPro" id="IPR003694">
    <property type="entry name" value="NAD_synthase"/>
</dbReference>
<name>A0A7R6PDJ7_9BACT</name>
<dbReference type="RefSeq" id="WP_201328104.1">
    <property type="nucleotide sequence ID" value="NZ_AP017470.1"/>
</dbReference>
<dbReference type="PROSITE" id="PS50263">
    <property type="entry name" value="CN_HYDROLASE"/>
    <property type="match status" value="1"/>
</dbReference>
<dbReference type="Gene3D" id="3.40.50.620">
    <property type="entry name" value="HUPs"/>
    <property type="match status" value="1"/>
</dbReference>
<dbReference type="GO" id="GO:0009435">
    <property type="term" value="P:NAD+ biosynthetic process"/>
    <property type="evidence" value="ECO:0007669"/>
    <property type="project" value="UniProtKB-UniRule"/>
</dbReference>
<feature type="active site" description="Proton acceptor; for glutaminase activity" evidence="7">
    <location>
        <position position="41"/>
    </location>
</feature>
<dbReference type="FunFam" id="3.40.50.620:FF:000106">
    <property type="entry name" value="Glutamine-dependent NAD(+) synthetase"/>
    <property type="match status" value="1"/>
</dbReference>
<feature type="active site" description="For glutaminase activity" evidence="7">
    <location>
        <position position="111"/>
    </location>
</feature>
<keyword evidence="12" id="KW-1185">Reference proteome</keyword>
<evidence type="ECO:0000313" key="12">
    <source>
        <dbReference type="Proteomes" id="UP000595564"/>
    </source>
</evidence>